<keyword evidence="3" id="KW-1185">Reference proteome</keyword>
<protein>
    <submittedName>
        <fullName evidence="2">Uncharacterized protein</fullName>
    </submittedName>
</protein>
<sequence>MAAGALWMPIAMLAQASPASQSEQPLAHDDSRALEGQARGVVLQASRQAEQRQAEEKRGWLAAQERRLQAAPPAEGRLNGIIVPEDNGRDPGR</sequence>
<dbReference type="RefSeq" id="WP_179931199.1">
    <property type="nucleotide sequence ID" value="NZ_JACCDF010000013.1"/>
</dbReference>
<organism evidence="2 3">
    <name type="scientific">Vreelandella salicampi</name>
    <dbReference type="NCBI Taxonomy" id="1449798"/>
    <lineage>
        <taxon>Bacteria</taxon>
        <taxon>Pseudomonadati</taxon>
        <taxon>Pseudomonadota</taxon>
        <taxon>Gammaproteobacteria</taxon>
        <taxon>Oceanospirillales</taxon>
        <taxon>Halomonadaceae</taxon>
        <taxon>Vreelandella</taxon>
    </lineage>
</organism>
<reference evidence="2 3" key="1">
    <citation type="journal article" date="2015" name="Int. J. Syst. Evol. Microbiol.">
        <title>Halomonas salicampi sp. nov., a halotolerant and alkalitolerant bacterium isolated from a saltern soil.</title>
        <authorList>
            <person name="Lee J.C."/>
            <person name="Kim Y.S."/>
            <person name="Yun B.S."/>
            <person name="Whang K.S."/>
        </authorList>
    </citation>
    <scope>NUCLEOTIDE SEQUENCE [LARGE SCALE GENOMIC DNA]</scope>
    <source>
        <strain evidence="2 3">BH103</strain>
    </source>
</reference>
<name>A0A7Z0LMY4_9GAMM</name>
<accession>A0A7Z0LMY4</accession>
<dbReference type="EMBL" id="JACCDF010000013">
    <property type="protein sequence ID" value="NYS61906.1"/>
    <property type="molecule type" value="Genomic_DNA"/>
</dbReference>
<dbReference type="AlphaFoldDB" id="A0A7Z0LMY4"/>
<gene>
    <name evidence="2" type="ORF">HZS81_14195</name>
</gene>
<dbReference type="Proteomes" id="UP000586119">
    <property type="component" value="Unassembled WGS sequence"/>
</dbReference>
<evidence type="ECO:0000313" key="3">
    <source>
        <dbReference type="Proteomes" id="UP000586119"/>
    </source>
</evidence>
<evidence type="ECO:0000256" key="1">
    <source>
        <dbReference type="SAM" id="MobiDB-lite"/>
    </source>
</evidence>
<comment type="caution">
    <text evidence="2">The sequence shown here is derived from an EMBL/GenBank/DDBJ whole genome shotgun (WGS) entry which is preliminary data.</text>
</comment>
<feature type="region of interest" description="Disordered" evidence="1">
    <location>
        <begin position="69"/>
        <end position="93"/>
    </location>
</feature>
<evidence type="ECO:0000313" key="2">
    <source>
        <dbReference type="EMBL" id="NYS61906.1"/>
    </source>
</evidence>
<proteinExistence type="predicted"/>